<dbReference type="Proteomes" id="UP000325440">
    <property type="component" value="Unassembled WGS sequence"/>
</dbReference>
<name>A0A5E4M902_9HEMI</name>
<keyword evidence="2" id="KW-1185">Reference proteome</keyword>
<gene>
    <name evidence="1" type="ORF">CINCED_3A018186</name>
</gene>
<sequence>MRSLRGGGGSGNPAGRGRAKRYLYFPREPLAAARTSPETSHCMRTQILAAYFGRERSGRKKEAPVTSFGGFSTGPERILAYK</sequence>
<evidence type="ECO:0000313" key="2">
    <source>
        <dbReference type="Proteomes" id="UP000325440"/>
    </source>
</evidence>
<proteinExistence type="predicted"/>
<dbReference type="AlphaFoldDB" id="A0A5E4M902"/>
<evidence type="ECO:0000313" key="1">
    <source>
        <dbReference type="EMBL" id="VVC26830.1"/>
    </source>
</evidence>
<protein>
    <submittedName>
        <fullName evidence="1">Uncharacterized protein</fullName>
    </submittedName>
</protein>
<feature type="non-terminal residue" evidence="1">
    <location>
        <position position="82"/>
    </location>
</feature>
<reference evidence="1 2" key="1">
    <citation type="submission" date="2019-08" db="EMBL/GenBank/DDBJ databases">
        <authorList>
            <person name="Alioto T."/>
            <person name="Alioto T."/>
            <person name="Gomez Garrido J."/>
        </authorList>
    </citation>
    <scope>NUCLEOTIDE SEQUENCE [LARGE SCALE GENOMIC DNA]</scope>
</reference>
<dbReference type="EMBL" id="CABPRJ010000049">
    <property type="protein sequence ID" value="VVC26830.1"/>
    <property type="molecule type" value="Genomic_DNA"/>
</dbReference>
<organism evidence="1 2">
    <name type="scientific">Cinara cedri</name>
    <dbReference type="NCBI Taxonomy" id="506608"/>
    <lineage>
        <taxon>Eukaryota</taxon>
        <taxon>Metazoa</taxon>
        <taxon>Ecdysozoa</taxon>
        <taxon>Arthropoda</taxon>
        <taxon>Hexapoda</taxon>
        <taxon>Insecta</taxon>
        <taxon>Pterygota</taxon>
        <taxon>Neoptera</taxon>
        <taxon>Paraneoptera</taxon>
        <taxon>Hemiptera</taxon>
        <taxon>Sternorrhyncha</taxon>
        <taxon>Aphidomorpha</taxon>
        <taxon>Aphidoidea</taxon>
        <taxon>Aphididae</taxon>
        <taxon>Lachninae</taxon>
        <taxon>Cinara</taxon>
    </lineage>
</organism>
<accession>A0A5E4M902</accession>